<evidence type="ECO:0000256" key="2">
    <source>
        <dbReference type="ARBA" id="ARBA00022729"/>
    </source>
</evidence>
<dbReference type="EMBL" id="JACHMD010000001">
    <property type="protein sequence ID" value="MBB4666180.1"/>
    <property type="molecule type" value="Genomic_DNA"/>
</dbReference>
<sequence>MSVLSRTRAAKVMGGIALVGASALVLAGCAGNTSTPEGSDAPEGESSGFEFPVDCNEAEPASYTPELNSTSEGPATDLEYTIGTALPVTGNLAFLGPPEIAGTEFAAAEVNEANKGVTINLVQGDSGDTDNKAYETEIPRLLGEGATAIIGAASSGTSLQFIDQVIAANAIQFSPANTSAAFTGYEDNGLYWRTAPSDTLQGEVLGNLIAGDGAETLGMIVLNDSYGTGLACFTKTAFEAAGGEVVAASLYNTGDTNFSAQVEDVLAADPDAIALITFEEVKTIIPELISAEVPAESLYFVDGNLANFGDEFEAGTLEGAKGTYPAVDPDSIAAFREDLNAFVVESGDAELADFTYAPESYDAVILLALAALEAGSAEGPDVAAHLQQVSGGSGEGTKCTTFAECADIINAGDVADYDGVSGPVTFNEVGDPTEASIGVFQYNAENTYDFLNVG</sequence>
<evidence type="ECO:0000256" key="4">
    <source>
        <dbReference type="SAM" id="SignalP"/>
    </source>
</evidence>
<accession>A0A7W7BP15</accession>
<dbReference type="InterPro" id="IPR028081">
    <property type="entry name" value="Leu-bd"/>
</dbReference>
<dbReference type="InterPro" id="IPR028082">
    <property type="entry name" value="Peripla_BP_I"/>
</dbReference>
<organism evidence="6 7">
    <name type="scientific">Microbacterium marinum</name>
    <dbReference type="NCBI Taxonomy" id="421115"/>
    <lineage>
        <taxon>Bacteria</taxon>
        <taxon>Bacillati</taxon>
        <taxon>Actinomycetota</taxon>
        <taxon>Actinomycetes</taxon>
        <taxon>Micrococcales</taxon>
        <taxon>Microbacteriaceae</taxon>
        <taxon>Microbacterium</taxon>
    </lineage>
</organism>
<dbReference type="PANTHER" id="PTHR30483:SF6">
    <property type="entry name" value="PERIPLASMIC BINDING PROTEIN OF ABC TRANSPORTER FOR NATURAL AMINO ACIDS"/>
    <property type="match status" value="1"/>
</dbReference>
<dbReference type="Proteomes" id="UP000573729">
    <property type="component" value="Unassembled WGS sequence"/>
</dbReference>
<feature type="chain" id="PRO_5038447608" evidence="4">
    <location>
        <begin position="28"/>
        <end position="454"/>
    </location>
</feature>
<feature type="signal peptide" evidence="4">
    <location>
        <begin position="1"/>
        <end position="27"/>
    </location>
</feature>
<keyword evidence="2 4" id="KW-0732">Signal</keyword>
<reference evidence="6 7" key="1">
    <citation type="submission" date="2020-08" db="EMBL/GenBank/DDBJ databases">
        <title>Sequencing the genomes of 1000 actinobacteria strains.</title>
        <authorList>
            <person name="Klenk H.-P."/>
        </authorList>
    </citation>
    <scope>NUCLEOTIDE SEQUENCE [LARGE SCALE GENOMIC DNA]</scope>
    <source>
        <strain evidence="6 7">DSM 24947</strain>
    </source>
</reference>
<comment type="similarity">
    <text evidence="1">Belongs to the leucine-binding protein family.</text>
</comment>
<keyword evidence="7" id="KW-1185">Reference proteome</keyword>
<dbReference type="InterPro" id="IPR051010">
    <property type="entry name" value="BCAA_transport"/>
</dbReference>
<dbReference type="PANTHER" id="PTHR30483">
    <property type="entry name" value="LEUCINE-SPECIFIC-BINDING PROTEIN"/>
    <property type="match status" value="1"/>
</dbReference>
<evidence type="ECO:0000256" key="1">
    <source>
        <dbReference type="ARBA" id="ARBA00010062"/>
    </source>
</evidence>
<dbReference type="Pfam" id="PF13458">
    <property type="entry name" value="Peripla_BP_6"/>
    <property type="match status" value="1"/>
</dbReference>
<dbReference type="Gene3D" id="3.40.50.2300">
    <property type="match status" value="3"/>
</dbReference>
<dbReference type="AlphaFoldDB" id="A0A7W7BP15"/>
<protein>
    <submittedName>
        <fullName evidence="6">Branched-chain amino acid transport system substrate-binding protein</fullName>
    </submittedName>
</protein>
<dbReference type="RefSeq" id="WP_184215558.1">
    <property type="nucleotide sequence ID" value="NZ_JACHMD010000001.1"/>
</dbReference>
<feature type="region of interest" description="Disordered" evidence="3">
    <location>
        <begin position="32"/>
        <end position="75"/>
    </location>
</feature>
<gene>
    <name evidence="6" type="ORF">BKA24_000889</name>
</gene>
<proteinExistence type="inferred from homology"/>
<dbReference type="PROSITE" id="PS51257">
    <property type="entry name" value="PROKAR_LIPOPROTEIN"/>
    <property type="match status" value="1"/>
</dbReference>
<evidence type="ECO:0000313" key="7">
    <source>
        <dbReference type="Proteomes" id="UP000573729"/>
    </source>
</evidence>
<feature type="domain" description="Leucine-binding protein" evidence="5">
    <location>
        <begin position="80"/>
        <end position="390"/>
    </location>
</feature>
<evidence type="ECO:0000256" key="3">
    <source>
        <dbReference type="SAM" id="MobiDB-lite"/>
    </source>
</evidence>
<evidence type="ECO:0000259" key="5">
    <source>
        <dbReference type="Pfam" id="PF13458"/>
    </source>
</evidence>
<comment type="caution">
    <text evidence="6">The sequence shown here is derived from an EMBL/GenBank/DDBJ whole genome shotgun (WGS) entry which is preliminary data.</text>
</comment>
<dbReference type="SUPFAM" id="SSF53822">
    <property type="entry name" value="Periplasmic binding protein-like I"/>
    <property type="match status" value="1"/>
</dbReference>
<evidence type="ECO:0000313" key="6">
    <source>
        <dbReference type="EMBL" id="MBB4666180.1"/>
    </source>
</evidence>
<name>A0A7W7BP15_9MICO</name>